<organism evidence="2 3">
    <name type="scientific">Mobilitalea sibirica</name>
    <dbReference type="NCBI Taxonomy" id="1462919"/>
    <lineage>
        <taxon>Bacteria</taxon>
        <taxon>Bacillati</taxon>
        <taxon>Bacillota</taxon>
        <taxon>Clostridia</taxon>
        <taxon>Lachnospirales</taxon>
        <taxon>Lachnospiraceae</taxon>
        <taxon>Mobilitalea</taxon>
    </lineage>
</organism>
<dbReference type="Pfam" id="PF00702">
    <property type="entry name" value="Hydrolase"/>
    <property type="match status" value="1"/>
</dbReference>
<dbReference type="Gene3D" id="3.40.50.1000">
    <property type="entry name" value="HAD superfamily/HAD-like"/>
    <property type="match status" value="1"/>
</dbReference>
<dbReference type="SFLD" id="SFLDG01129">
    <property type="entry name" value="C1.5:_HAD__Beta-PGM__Phosphata"/>
    <property type="match status" value="1"/>
</dbReference>
<sequence>MNTFIFDLDGTLLPMNQEEFLDTYFKLLAMKSAPYGLEAQGLIKAVWVGTKAMIDNDGSMTNEQRFWDVFSGVLGEKVRKMAPVFEEFYQNEFNKAKVATKTNPIAKDCIDLLKSKGYRLALATNPVFPRVATLQRIQWAGLNQEDFEWITTYENSSYCKPNLEYYKAILREIHREPEECIMIGNDIKEDMCVKELGMETFLLKDCLINNVGEDITVYRQGDFNSLLNYIKELPDLTEVN</sequence>
<dbReference type="GO" id="GO:0016787">
    <property type="term" value="F:hydrolase activity"/>
    <property type="evidence" value="ECO:0007669"/>
    <property type="project" value="UniProtKB-KW"/>
</dbReference>
<accession>A0A8J7H3W4</accession>
<evidence type="ECO:0000313" key="3">
    <source>
        <dbReference type="Proteomes" id="UP000623269"/>
    </source>
</evidence>
<dbReference type="AlphaFoldDB" id="A0A8J7H3W4"/>
<dbReference type="Proteomes" id="UP000623269">
    <property type="component" value="Unassembled WGS sequence"/>
</dbReference>
<dbReference type="SFLD" id="SFLDS00003">
    <property type="entry name" value="Haloacid_Dehalogenase"/>
    <property type="match status" value="1"/>
</dbReference>
<gene>
    <name evidence="2" type="ORF">I5677_12880</name>
</gene>
<dbReference type="InterPro" id="IPR023214">
    <property type="entry name" value="HAD_sf"/>
</dbReference>
<reference evidence="2" key="1">
    <citation type="submission" date="2020-12" db="EMBL/GenBank/DDBJ databases">
        <title>M. sibirica DSM 26468T genome.</title>
        <authorList>
            <person name="Thieme N."/>
            <person name="Rettenmaier R."/>
            <person name="Zverlov V."/>
            <person name="Liebl W."/>
        </authorList>
    </citation>
    <scope>NUCLEOTIDE SEQUENCE</scope>
    <source>
        <strain evidence="2">DSM 26468</strain>
    </source>
</reference>
<dbReference type="InterPro" id="IPR051540">
    <property type="entry name" value="S-2-haloacid_dehalogenase"/>
</dbReference>
<name>A0A8J7H3W4_9FIRM</name>
<evidence type="ECO:0000256" key="1">
    <source>
        <dbReference type="ARBA" id="ARBA00022801"/>
    </source>
</evidence>
<keyword evidence="3" id="KW-1185">Reference proteome</keyword>
<keyword evidence="1 2" id="KW-0378">Hydrolase</keyword>
<evidence type="ECO:0000313" key="2">
    <source>
        <dbReference type="EMBL" id="MBH1941790.1"/>
    </source>
</evidence>
<protein>
    <submittedName>
        <fullName evidence="2">HAD family hydrolase</fullName>
    </submittedName>
</protein>
<dbReference type="PANTHER" id="PTHR43316">
    <property type="entry name" value="HYDROLASE, HALOACID DELAHOGENASE-RELATED"/>
    <property type="match status" value="1"/>
</dbReference>
<dbReference type="RefSeq" id="WP_197662036.1">
    <property type="nucleotide sequence ID" value="NZ_JAEAGR010000014.1"/>
</dbReference>
<dbReference type="PANTHER" id="PTHR43316:SF3">
    <property type="entry name" value="HALOACID DEHALOGENASE, TYPE II (AFU_ORTHOLOGUE AFUA_2G07750)-RELATED"/>
    <property type="match status" value="1"/>
</dbReference>
<dbReference type="CDD" id="cd01427">
    <property type="entry name" value="HAD_like"/>
    <property type="match status" value="1"/>
</dbReference>
<dbReference type="InterPro" id="IPR036412">
    <property type="entry name" value="HAD-like_sf"/>
</dbReference>
<comment type="caution">
    <text evidence="2">The sequence shown here is derived from an EMBL/GenBank/DDBJ whole genome shotgun (WGS) entry which is preliminary data.</text>
</comment>
<dbReference type="EMBL" id="JAEAGR010000014">
    <property type="protein sequence ID" value="MBH1941790.1"/>
    <property type="molecule type" value="Genomic_DNA"/>
</dbReference>
<proteinExistence type="predicted"/>
<dbReference type="SUPFAM" id="SSF56784">
    <property type="entry name" value="HAD-like"/>
    <property type="match status" value="1"/>
</dbReference>